<organism evidence="4 5">
    <name type="scientific">Candidatus Seongchinamella marina</name>
    <dbReference type="NCBI Taxonomy" id="2518990"/>
    <lineage>
        <taxon>Bacteria</taxon>
        <taxon>Pseudomonadati</taxon>
        <taxon>Pseudomonadota</taxon>
        <taxon>Gammaproteobacteria</taxon>
        <taxon>Cellvibrionales</taxon>
        <taxon>Halieaceae</taxon>
        <taxon>Seongchinamella</taxon>
    </lineage>
</organism>
<feature type="region of interest" description="Disordered" evidence="2">
    <location>
        <begin position="35"/>
        <end position="72"/>
    </location>
</feature>
<reference evidence="4" key="1">
    <citation type="submission" date="2019-02" db="EMBL/GenBank/DDBJ databases">
        <authorList>
            <person name="Li S.-H."/>
        </authorList>
    </citation>
    <scope>NUCLEOTIDE SEQUENCE</scope>
    <source>
        <strain evidence="4">IMCC8485</strain>
    </source>
</reference>
<dbReference type="InterPro" id="IPR032519">
    <property type="entry name" value="YbgF_tri"/>
</dbReference>
<feature type="signal peptide" evidence="1">
    <location>
        <begin position="1"/>
        <end position="26"/>
    </location>
</feature>
<dbReference type="InterPro" id="IPR034706">
    <property type="entry name" value="CpoB"/>
</dbReference>
<dbReference type="Proteomes" id="UP001143307">
    <property type="component" value="Unassembled WGS sequence"/>
</dbReference>
<keyword evidence="5" id="KW-1185">Reference proteome</keyword>
<feature type="compositionally biased region" description="Low complexity" evidence="2">
    <location>
        <begin position="40"/>
        <end position="59"/>
    </location>
</feature>
<keyword evidence="1" id="KW-0175">Coiled coil</keyword>
<feature type="chain" id="PRO_5044912168" description="Cell division coordinator CpoB" evidence="1">
    <location>
        <begin position="27"/>
        <end position="325"/>
    </location>
</feature>
<accession>A0ABT3SZC3</accession>
<comment type="function">
    <text evidence="1">Mediates coordination of peptidoglycan synthesis and outer membrane constriction during cell division.</text>
</comment>
<comment type="similarity">
    <text evidence="1">Belongs to the CpoB family.</text>
</comment>
<evidence type="ECO:0000259" key="3">
    <source>
        <dbReference type="Pfam" id="PF16331"/>
    </source>
</evidence>
<evidence type="ECO:0000313" key="5">
    <source>
        <dbReference type="Proteomes" id="UP001143307"/>
    </source>
</evidence>
<keyword evidence="1" id="KW-0131">Cell cycle</keyword>
<dbReference type="InterPro" id="IPR014162">
    <property type="entry name" value="CpoB_C"/>
</dbReference>
<sequence length="325" mass="34552" precursor="true">MANMSKLLVASGLVLVTGPLSLQVPAQDYVDVEAERRGRTTPSEPAAAAPGTTATDPYARPSEPYSAPASIDPYSVQPSQAYPATSYGLSNAPAGAAIAAPPVAAPASTSGGGQSMGTLYIQMQQLQQEVMRLNGIVEEQANEVRKLKSQSLERYVDLDKRVSAMGAGAVVASGDGSPSLAVPGPSAASATGQASEIPGEGDAYRGAYSLVRSQQFEQAVGAFQQFLRNYPDGKYAPNAHYWLGELYLVIDPSDLEASRQAFTLLLNQYPDNPKAPDAMYKLGKVQFLKGNREKSKEYLDRVISNYGNTNSSAVQLSRDFLAENF</sequence>
<proteinExistence type="inferred from homology"/>
<keyword evidence="1" id="KW-0574">Periplasm</keyword>
<evidence type="ECO:0000256" key="1">
    <source>
        <dbReference type="HAMAP-Rule" id="MF_02066"/>
    </source>
</evidence>
<keyword evidence="1" id="KW-0732">Signal</keyword>
<dbReference type="Pfam" id="PF16331">
    <property type="entry name" value="TolA_bind_tri"/>
    <property type="match status" value="1"/>
</dbReference>
<dbReference type="Pfam" id="PF13174">
    <property type="entry name" value="TPR_6"/>
    <property type="match status" value="1"/>
</dbReference>
<dbReference type="RefSeq" id="WP_279253403.1">
    <property type="nucleotide sequence ID" value="NZ_SHNP01000005.1"/>
</dbReference>
<feature type="domain" description="YbgF trimerisation" evidence="3">
    <location>
        <begin position="118"/>
        <end position="168"/>
    </location>
</feature>
<protein>
    <recommendedName>
        <fullName evidence="1">Cell division coordinator CpoB</fullName>
    </recommendedName>
</protein>
<dbReference type="Pfam" id="PF13432">
    <property type="entry name" value="TPR_16"/>
    <property type="match status" value="1"/>
</dbReference>
<evidence type="ECO:0000313" key="4">
    <source>
        <dbReference type="EMBL" id="MCX2974672.1"/>
    </source>
</evidence>
<dbReference type="HAMAP" id="MF_02066">
    <property type="entry name" value="CpoB"/>
    <property type="match status" value="1"/>
</dbReference>
<dbReference type="InterPro" id="IPR019734">
    <property type="entry name" value="TPR_rpt"/>
</dbReference>
<dbReference type="Gene3D" id="1.25.40.10">
    <property type="entry name" value="Tetratricopeptide repeat domain"/>
    <property type="match status" value="1"/>
</dbReference>
<evidence type="ECO:0000256" key="2">
    <source>
        <dbReference type="SAM" id="MobiDB-lite"/>
    </source>
</evidence>
<gene>
    <name evidence="4" type="primary">ybgF</name>
    <name evidence="1" type="synonym">cpoB</name>
    <name evidence="4" type="ORF">EYC87_13845</name>
</gene>
<comment type="caution">
    <text evidence="4">The sequence shown here is derived from an EMBL/GenBank/DDBJ whole genome shotgun (WGS) entry which is preliminary data.</text>
</comment>
<comment type="subcellular location">
    <subcellularLocation>
        <location evidence="1">Periplasm</location>
    </subcellularLocation>
</comment>
<name>A0ABT3SZC3_9GAMM</name>
<dbReference type="InterPro" id="IPR011990">
    <property type="entry name" value="TPR-like_helical_dom_sf"/>
</dbReference>
<feature type="coiled-coil region" evidence="1">
    <location>
        <begin position="123"/>
        <end position="150"/>
    </location>
</feature>
<dbReference type="Gene3D" id="1.20.5.110">
    <property type="match status" value="1"/>
</dbReference>
<keyword evidence="1" id="KW-0132">Cell division</keyword>
<dbReference type="NCBIfam" id="TIGR02795">
    <property type="entry name" value="tol_pal_ybgF"/>
    <property type="match status" value="1"/>
</dbReference>
<dbReference type="SUPFAM" id="SSF48452">
    <property type="entry name" value="TPR-like"/>
    <property type="match status" value="1"/>
</dbReference>
<dbReference type="EMBL" id="SHNP01000005">
    <property type="protein sequence ID" value="MCX2974672.1"/>
    <property type="molecule type" value="Genomic_DNA"/>
</dbReference>